<evidence type="ECO:0000256" key="11">
    <source>
        <dbReference type="SAM" id="MobiDB-lite"/>
    </source>
</evidence>
<sequence>MNPLEVPVAGVHSTKRSPKVNVVDQFVRAHHGLHRGGYPPPDPAFDEYVEDVRERDRQRTRSLRAAVTTPVRQLSSLPFQRRRSEAPQEIELAAVPAQKKSVLQHPLPALDDQWYRENPEWIGRPVRLNHPEKDQVGVPGEPSSPQGPARSPPRARPRPAEARNAGRQRPVAIREDSHEDLVAAYNMSRFLEPTPSRDSIMTSQKASAIKIAKEQEQAIHEKLRRNGHEIPRYQFQELIGKGAYGRVFKCFDQEHNRVVALKVIDVDTTDYKVNARAKDDTIQDTVHEIKVLSQLKDSKAKNVNIMFDAFQVHSQLWIVNDYCPGGSVHTLMRATGGRLEEKYILPIARELAVALKAVHEAGIIHRDVKSANVMIHENGSLQVIDFGVAGVLQSKVDKRTTVIGTPHWMPPELHKLAPPEGLTYGTEVDVWAYGCTLYEIATGLPPHANTQPGRRLGATLVRSVPRLDPNSFSEGFCNLVAFVLQARPTDRPSMEAILEQEFIANSDKTHPTTSLAELVKTYYRWERSGGHRHSLFLEGGAPAAEFPVNLEDEQSWNFSLTENFEQHFMASENLNQTSNLTPQQAADNSFDSYLHSPTPTVYTPVTSPRLQVDMSDPSEAPNPDLTTPEDNSYIEERVKRGERALQGLFDENEASYKYEVKNDFDQQRARRLRGDLPLRLETEQSSLSHNELEVRARYSGAEGVPNIDLANVNTIKANRMNHRFPRVGEEGTGADKRATLNMKWTFPQGEPATTTGAEAGEPSEHPMVPSHPGFLRANTAPVAHLTGDPRHSSVLDLDELYDSDAFGAVPTSRVNSDEEPESAFFARPALFAAPAPFAGPAATTAEPDRPELGWETDDNRSTVTDQSLAFDYGPTNAEISEHSTTSSDNEIDEFSGDERNASGNEQNPFGDEHSASGDEHHAPSHHPERRLGFPEISPPSAAALSEGAPPEVLQADLTRMLTDWRDGMQFTAEAFRGSGEELGGGEWEGPMGREGNGGDGREREE</sequence>
<feature type="region of interest" description="Disordered" evidence="11">
    <location>
        <begin position="876"/>
        <end position="951"/>
    </location>
</feature>
<dbReference type="GO" id="GO:0005737">
    <property type="term" value="C:cytoplasm"/>
    <property type="evidence" value="ECO:0007669"/>
    <property type="project" value="TreeGrafter"/>
</dbReference>
<evidence type="ECO:0000256" key="9">
    <source>
        <dbReference type="ARBA" id="ARBA00048679"/>
    </source>
</evidence>
<dbReference type="InterPro" id="IPR050629">
    <property type="entry name" value="STE20/SPS1-PAK"/>
</dbReference>
<keyword evidence="5 10" id="KW-0547">Nucleotide-binding</keyword>
<evidence type="ECO:0000256" key="5">
    <source>
        <dbReference type="ARBA" id="ARBA00022741"/>
    </source>
</evidence>
<comment type="similarity">
    <text evidence="1">Belongs to the protein kinase superfamily. STE Ser/Thr protein kinase family. STE20 subfamily.</text>
</comment>
<dbReference type="Pfam" id="PF00069">
    <property type="entry name" value="Pkinase"/>
    <property type="match status" value="1"/>
</dbReference>
<keyword evidence="6" id="KW-0418">Kinase</keyword>
<feature type="compositionally biased region" description="Gly residues" evidence="11">
    <location>
        <begin position="980"/>
        <end position="998"/>
    </location>
</feature>
<dbReference type="GO" id="GO:0005524">
    <property type="term" value="F:ATP binding"/>
    <property type="evidence" value="ECO:0007669"/>
    <property type="project" value="UniProtKB-UniRule"/>
</dbReference>
<comment type="catalytic activity">
    <reaction evidence="9">
        <text>L-seryl-[protein] + ATP = O-phospho-L-seryl-[protein] + ADP + H(+)</text>
        <dbReference type="Rhea" id="RHEA:17989"/>
        <dbReference type="Rhea" id="RHEA-COMP:9863"/>
        <dbReference type="Rhea" id="RHEA-COMP:11604"/>
        <dbReference type="ChEBI" id="CHEBI:15378"/>
        <dbReference type="ChEBI" id="CHEBI:29999"/>
        <dbReference type="ChEBI" id="CHEBI:30616"/>
        <dbReference type="ChEBI" id="CHEBI:83421"/>
        <dbReference type="ChEBI" id="CHEBI:456216"/>
        <dbReference type="EC" id="2.7.11.1"/>
    </reaction>
</comment>
<evidence type="ECO:0000313" key="14">
    <source>
        <dbReference type="Proteomes" id="UP000192927"/>
    </source>
</evidence>
<protein>
    <recommendedName>
        <fullName evidence="2">non-specific serine/threonine protein kinase</fullName>
        <ecNumber evidence="2">2.7.11.1</ecNumber>
    </recommendedName>
</protein>
<dbReference type="AlphaFoldDB" id="A0A1W5DAD9"/>
<dbReference type="InterPro" id="IPR008271">
    <property type="entry name" value="Ser/Thr_kinase_AS"/>
</dbReference>
<dbReference type="Gene3D" id="1.10.510.10">
    <property type="entry name" value="Transferase(Phosphotransferase) domain 1"/>
    <property type="match status" value="1"/>
</dbReference>
<feature type="region of interest" description="Disordered" evidence="11">
    <location>
        <begin position="976"/>
        <end position="1005"/>
    </location>
</feature>
<dbReference type="SUPFAM" id="SSF56112">
    <property type="entry name" value="Protein kinase-like (PK-like)"/>
    <property type="match status" value="1"/>
</dbReference>
<evidence type="ECO:0000256" key="1">
    <source>
        <dbReference type="ARBA" id="ARBA00008874"/>
    </source>
</evidence>
<dbReference type="Proteomes" id="UP000192927">
    <property type="component" value="Unassembled WGS sequence"/>
</dbReference>
<evidence type="ECO:0000256" key="2">
    <source>
        <dbReference type="ARBA" id="ARBA00012513"/>
    </source>
</evidence>
<dbReference type="SMART" id="SM00220">
    <property type="entry name" value="S_TKc"/>
    <property type="match status" value="1"/>
</dbReference>
<keyword evidence="4" id="KW-0808">Transferase</keyword>
<feature type="domain" description="Protein kinase" evidence="12">
    <location>
        <begin position="233"/>
        <end position="503"/>
    </location>
</feature>
<feature type="region of interest" description="Disordered" evidence="11">
    <location>
        <begin position="607"/>
        <end position="630"/>
    </location>
</feature>
<feature type="region of interest" description="Disordered" evidence="11">
    <location>
        <begin position="125"/>
        <end position="170"/>
    </location>
</feature>
<dbReference type="EMBL" id="FWEW01003623">
    <property type="protein sequence ID" value="SLM40094.1"/>
    <property type="molecule type" value="Genomic_DNA"/>
</dbReference>
<dbReference type="GO" id="GO:0004674">
    <property type="term" value="F:protein serine/threonine kinase activity"/>
    <property type="evidence" value="ECO:0007669"/>
    <property type="project" value="UniProtKB-KW"/>
</dbReference>
<feature type="region of interest" description="Disordered" evidence="11">
    <location>
        <begin position="746"/>
        <end position="766"/>
    </location>
</feature>
<dbReference type="PANTHER" id="PTHR48012">
    <property type="entry name" value="STERILE20-LIKE KINASE, ISOFORM B-RELATED"/>
    <property type="match status" value="1"/>
</dbReference>
<dbReference type="EC" id="2.7.11.1" evidence="2"/>
<name>A0A1W5DAD9_9LECA</name>
<evidence type="ECO:0000256" key="7">
    <source>
        <dbReference type="ARBA" id="ARBA00022840"/>
    </source>
</evidence>
<keyword evidence="3" id="KW-0723">Serine/threonine-protein kinase</keyword>
<proteinExistence type="inferred from homology"/>
<dbReference type="PROSITE" id="PS00107">
    <property type="entry name" value="PROTEIN_KINASE_ATP"/>
    <property type="match status" value="1"/>
</dbReference>
<feature type="binding site" evidence="10">
    <location>
        <position position="262"/>
    </location>
    <ligand>
        <name>ATP</name>
        <dbReference type="ChEBI" id="CHEBI:30616"/>
    </ligand>
</feature>
<evidence type="ECO:0000256" key="3">
    <source>
        <dbReference type="ARBA" id="ARBA00022527"/>
    </source>
</evidence>
<feature type="region of interest" description="Disordered" evidence="11">
    <location>
        <begin position="837"/>
        <end position="864"/>
    </location>
</feature>
<evidence type="ECO:0000313" key="13">
    <source>
        <dbReference type="EMBL" id="SLM40094.1"/>
    </source>
</evidence>
<evidence type="ECO:0000256" key="6">
    <source>
        <dbReference type="ARBA" id="ARBA00022777"/>
    </source>
</evidence>
<dbReference type="InterPro" id="IPR011009">
    <property type="entry name" value="Kinase-like_dom_sf"/>
</dbReference>
<evidence type="ECO:0000256" key="10">
    <source>
        <dbReference type="PROSITE-ProRule" id="PRU10141"/>
    </source>
</evidence>
<evidence type="ECO:0000259" key="12">
    <source>
        <dbReference type="PROSITE" id="PS50011"/>
    </source>
</evidence>
<dbReference type="InterPro" id="IPR000719">
    <property type="entry name" value="Prot_kinase_dom"/>
</dbReference>
<dbReference type="InterPro" id="IPR017441">
    <property type="entry name" value="Protein_kinase_ATP_BS"/>
</dbReference>
<reference evidence="14" key="1">
    <citation type="submission" date="2017-03" db="EMBL/GenBank/DDBJ databases">
        <authorList>
            <person name="Sharma R."/>
            <person name="Thines M."/>
        </authorList>
    </citation>
    <scope>NUCLEOTIDE SEQUENCE [LARGE SCALE GENOMIC DNA]</scope>
</reference>
<dbReference type="PROSITE" id="PS50011">
    <property type="entry name" value="PROTEIN_KINASE_DOM"/>
    <property type="match status" value="1"/>
</dbReference>
<keyword evidence="14" id="KW-1185">Reference proteome</keyword>
<feature type="compositionally biased region" description="Basic and acidic residues" evidence="11">
    <location>
        <begin position="910"/>
        <end position="932"/>
    </location>
</feature>
<evidence type="ECO:0000256" key="8">
    <source>
        <dbReference type="ARBA" id="ARBA00047899"/>
    </source>
</evidence>
<feature type="compositionally biased region" description="Basic and acidic residues" evidence="11">
    <location>
        <begin position="846"/>
        <end position="860"/>
    </location>
</feature>
<comment type="catalytic activity">
    <reaction evidence="8">
        <text>L-threonyl-[protein] + ATP = O-phospho-L-threonyl-[protein] + ADP + H(+)</text>
        <dbReference type="Rhea" id="RHEA:46608"/>
        <dbReference type="Rhea" id="RHEA-COMP:11060"/>
        <dbReference type="Rhea" id="RHEA-COMP:11605"/>
        <dbReference type="ChEBI" id="CHEBI:15378"/>
        <dbReference type="ChEBI" id="CHEBI:30013"/>
        <dbReference type="ChEBI" id="CHEBI:30616"/>
        <dbReference type="ChEBI" id="CHEBI:61977"/>
        <dbReference type="ChEBI" id="CHEBI:456216"/>
        <dbReference type="EC" id="2.7.11.1"/>
    </reaction>
</comment>
<dbReference type="PANTHER" id="PTHR48012:SF10">
    <property type="entry name" value="FI20177P1"/>
    <property type="match status" value="1"/>
</dbReference>
<accession>A0A1W5DAD9</accession>
<keyword evidence="7 10" id="KW-0067">ATP-binding</keyword>
<organism evidence="13 14">
    <name type="scientific">Lasallia pustulata</name>
    <dbReference type="NCBI Taxonomy" id="136370"/>
    <lineage>
        <taxon>Eukaryota</taxon>
        <taxon>Fungi</taxon>
        <taxon>Dikarya</taxon>
        <taxon>Ascomycota</taxon>
        <taxon>Pezizomycotina</taxon>
        <taxon>Lecanoromycetes</taxon>
        <taxon>OSLEUM clade</taxon>
        <taxon>Umbilicariomycetidae</taxon>
        <taxon>Umbilicariales</taxon>
        <taxon>Umbilicariaceae</taxon>
        <taxon>Lasallia</taxon>
    </lineage>
</organism>
<dbReference type="PROSITE" id="PS00108">
    <property type="entry name" value="PROTEIN_KINASE_ST"/>
    <property type="match status" value="1"/>
</dbReference>
<evidence type="ECO:0000256" key="4">
    <source>
        <dbReference type="ARBA" id="ARBA00022679"/>
    </source>
</evidence>